<evidence type="ECO:0000313" key="6">
    <source>
        <dbReference type="Proteomes" id="UP000243459"/>
    </source>
</evidence>
<gene>
    <name evidence="5" type="ORF">A4U43_C03F21480</name>
</gene>
<dbReference type="AlphaFoldDB" id="A0A5P1FDQ4"/>
<dbReference type="EMBL" id="CM007383">
    <property type="protein sequence ID" value="ONK75873.1"/>
    <property type="molecule type" value="Genomic_DNA"/>
</dbReference>
<organism evidence="5 6">
    <name type="scientific">Asparagus officinalis</name>
    <name type="common">Garden asparagus</name>
    <dbReference type="NCBI Taxonomy" id="4686"/>
    <lineage>
        <taxon>Eukaryota</taxon>
        <taxon>Viridiplantae</taxon>
        <taxon>Streptophyta</taxon>
        <taxon>Embryophyta</taxon>
        <taxon>Tracheophyta</taxon>
        <taxon>Spermatophyta</taxon>
        <taxon>Magnoliopsida</taxon>
        <taxon>Liliopsida</taxon>
        <taxon>Asparagales</taxon>
        <taxon>Asparagaceae</taxon>
        <taxon>Asparagoideae</taxon>
        <taxon>Asparagus</taxon>
    </lineage>
</organism>
<keyword evidence="2" id="KW-0863">Zinc-finger</keyword>
<keyword evidence="3" id="KW-0862">Zinc</keyword>
<proteinExistence type="predicted"/>
<keyword evidence="1" id="KW-0479">Metal-binding</keyword>
<accession>A0A5P1FDQ4</accession>
<dbReference type="GO" id="GO:0061630">
    <property type="term" value="F:ubiquitin protein ligase activity"/>
    <property type="evidence" value="ECO:0007669"/>
    <property type="project" value="TreeGrafter"/>
</dbReference>
<evidence type="ECO:0000259" key="4">
    <source>
        <dbReference type="Pfam" id="PF16040"/>
    </source>
</evidence>
<keyword evidence="6" id="KW-1185">Reference proteome</keyword>
<dbReference type="GO" id="GO:0008270">
    <property type="term" value="F:zinc ion binding"/>
    <property type="evidence" value="ECO:0007669"/>
    <property type="project" value="UniProtKB-KW"/>
</dbReference>
<evidence type="ECO:0000256" key="1">
    <source>
        <dbReference type="ARBA" id="ARBA00022723"/>
    </source>
</evidence>
<dbReference type="InterPro" id="IPR032008">
    <property type="entry name" value="APD1-4_N"/>
</dbReference>
<dbReference type="PANTHER" id="PTHR46858:SF6">
    <property type="entry name" value="LIGASE, PUTATIVE-RELATED"/>
    <property type="match status" value="1"/>
</dbReference>
<evidence type="ECO:0000256" key="2">
    <source>
        <dbReference type="ARBA" id="ARBA00022771"/>
    </source>
</evidence>
<protein>
    <recommendedName>
        <fullName evidence="4">E3 ubiquitin-protein ligase APD1-4 N-terminal domain-containing protein</fullName>
    </recommendedName>
</protein>
<evidence type="ECO:0000256" key="3">
    <source>
        <dbReference type="ARBA" id="ARBA00022833"/>
    </source>
</evidence>
<sequence length="141" mass="16215">MLRAVALALRHGCYGDRQMAVGPNSSRMVKASSVFVDEVRVEDEKQKGMLFYGFVKPPELSVDRNWTILKHLFVDSYSHEGVSLWLNEGSVIWMEWEVVPHDGGNYKDMLMVVLKGEQNVKELERFHRMFSFSMSDVADGR</sequence>
<dbReference type="Pfam" id="PF16040">
    <property type="entry name" value="APD1-4_N"/>
    <property type="match status" value="1"/>
</dbReference>
<name>A0A5P1FDQ4_ASPOF</name>
<dbReference type="GO" id="GO:0016567">
    <property type="term" value="P:protein ubiquitination"/>
    <property type="evidence" value="ECO:0007669"/>
    <property type="project" value="TreeGrafter"/>
</dbReference>
<dbReference type="Proteomes" id="UP000243459">
    <property type="component" value="Chromosome 3"/>
</dbReference>
<feature type="domain" description="E3 ubiquitin-protein ligase APD1-4 N-terminal" evidence="4">
    <location>
        <begin position="48"/>
        <end position="119"/>
    </location>
</feature>
<dbReference type="Gramene" id="ONK75873">
    <property type="protein sequence ID" value="ONK75873"/>
    <property type="gene ID" value="A4U43_C03F21480"/>
</dbReference>
<evidence type="ECO:0000313" key="5">
    <source>
        <dbReference type="EMBL" id="ONK75873.1"/>
    </source>
</evidence>
<reference evidence="6" key="1">
    <citation type="journal article" date="2017" name="Nat. Commun.">
        <title>The asparagus genome sheds light on the origin and evolution of a young Y chromosome.</title>
        <authorList>
            <person name="Harkess A."/>
            <person name="Zhou J."/>
            <person name="Xu C."/>
            <person name="Bowers J.E."/>
            <person name="Van der Hulst R."/>
            <person name="Ayyampalayam S."/>
            <person name="Mercati F."/>
            <person name="Riccardi P."/>
            <person name="McKain M.R."/>
            <person name="Kakrana A."/>
            <person name="Tang H."/>
            <person name="Ray J."/>
            <person name="Groenendijk J."/>
            <person name="Arikit S."/>
            <person name="Mathioni S.M."/>
            <person name="Nakano M."/>
            <person name="Shan H."/>
            <person name="Telgmann-Rauber A."/>
            <person name="Kanno A."/>
            <person name="Yue Z."/>
            <person name="Chen H."/>
            <person name="Li W."/>
            <person name="Chen Y."/>
            <person name="Xu X."/>
            <person name="Zhang Y."/>
            <person name="Luo S."/>
            <person name="Chen H."/>
            <person name="Gao J."/>
            <person name="Mao Z."/>
            <person name="Pires J.C."/>
            <person name="Luo M."/>
            <person name="Kudrna D."/>
            <person name="Wing R.A."/>
            <person name="Meyers B.C."/>
            <person name="Yi K."/>
            <person name="Kong H."/>
            <person name="Lavrijsen P."/>
            <person name="Sunseri F."/>
            <person name="Falavigna A."/>
            <person name="Ye Y."/>
            <person name="Leebens-Mack J.H."/>
            <person name="Chen G."/>
        </authorList>
    </citation>
    <scope>NUCLEOTIDE SEQUENCE [LARGE SCALE GENOMIC DNA]</scope>
    <source>
        <strain evidence="6">cv. DH0086</strain>
    </source>
</reference>
<dbReference type="PANTHER" id="PTHR46858">
    <property type="entry name" value="OS05G0521000 PROTEIN"/>
    <property type="match status" value="1"/>
</dbReference>